<evidence type="ECO:0000256" key="1">
    <source>
        <dbReference type="SAM" id="MobiDB-lite"/>
    </source>
</evidence>
<protein>
    <submittedName>
        <fullName evidence="2">Uncharacterized protein</fullName>
    </submittedName>
</protein>
<gene>
    <name evidence="2" type="ORF">APZ42_016692</name>
</gene>
<evidence type="ECO:0000313" key="3">
    <source>
        <dbReference type="Proteomes" id="UP000076858"/>
    </source>
</evidence>
<dbReference type="EMBL" id="LRGB01000642">
    <property type="protein sequence ID" value="KZS17115.1"/>
    <property type="molecule type" value="Genomic_DNA"/>
</dbReference>
<name>A0A165A2W7_9CRUS</name>
<keyword evidence="3" id="KW-1185">Reference proteome</keyword>
<organism evidence="2 3">
    <name type="scientific">Daphnia magna</name>
    <dbReference type="NCBI Taxonomy" id="35525"/>
    <lineage>
        <taxon>Eukaryota</taxon>
        <taxon>Metazoa</taxon>
        <taxon>Ecdysozoa</taxon>
        <taxon>Arthropoda</taxon>
        <taxon>Crustacea</taxon>
        <taxon>Branchiopoda</taxon>
        <taxon>Diplostraca</taxon>
        <taxon>Cladocera</taxon>
        <taxon>Anomopoda</taxon>
        <taxon>Daphniidae</taxon>
        <taxon>Daphnia</taxon>
    </lineage>
</organism>
<comment type="caution">
    <text evidence="2">The sequence shown here is derived from an EMBL/GenBank/DDBJ whole genome shotgun (WGS) entry which is preliminary data.</text>
</comment>
<reference evidence="2 3" key="1">
    <citation type="submission" date="2016-03" db="EMBL/GenBank/DDBJ databases">
        <title>EvidentialGene: Evidence-directed Construction of Genes on Genomes.</title>
        <authorList>
            <person name="Gilbert D.G."/>
            <person name="Choi J.-H."/>
            <person name="Mockaitis K."/>
            <person name="Colbourne J."/>
            <person name="Pfrender M."/>
        </authorList>
    </citation>
    <scope>NUCLEOTIDE SEQUENCE [LARGE SCALE GENOMIC DNA]</scope>
    <source>
        <strain evidence="2 3">Xinb3</strain>
        <tissue evidence="2">Complete organism</tissue>
    </source>
</reference>
<sequence>MYISTASNNRTNHVDIRCYQPGKRGGASYMHSSS</sequence>
<dbReference type="Proteomes" id="UP000076858">
    <property type="component" value="Unassembled WGS sequence"/>
</dbReference>
<evidence type="ECO:0000313" key="2">
    <source>
        <dbReference type="EMBL" id="KZS17115.1"/>
    </source>
</evidence>
<feature type="region of interest" description="Disordered" evidence="1">
    <location>
        <begin position="1"/>
        <end position="34"/>
    </location>
</feature>
<accession>A0A165A2W7</accession>
<feature type="compositionally biased region" description="Polar residues" evidence="1">
    <location>
        <begin position="1"/>
        <end position="11"/>
    </location>
</feature>
<proteinExistence type="predicted"/>
<dbReference type="AlphaFoldDB" id="A0A165A2W7"/>